<organism evidence="1 2">
    <name type="scientific">Araneus ventricosus</name>
    <name type="common">Orbweaver spider</name>
    <name type="synonym">Epeira ventricosa</name>
    <dbReference type="NCBI Taxonomy" id="182803"/>
    <lineage>
        <taxon>Eukaryota</taxon>
        <taxon>Metazoa</taxon>
        <taxon>Ecdysozoa</taxon>
        <taxon>Arthropoda</taxon>
        <taxon>Chelicerata</taxon>
        <taxon>Arachnida</taxon>
        <taxon>Araneae</taxon>
        <taxon>Araneomorphae</taxon>
        <taxon>Entelegynae</taxon>
        <taxon>Araneoidea</taxon>
        <taxon>Araneidae</taxon>
        <taxon>Araneus</taxon>
    </lineage>
</organism>
<protein>
    <submittedName>
        <fullName evidence="1">Uncharacterized protein</fullName>
    </submittedName>
</protein>
<dbReference type="Proteomes" id="UP000499080">
    <property type="component" value="Unassembled WGS sequence"/>
</dbReference>
<evidence type="ECO:0000313" key="1">
    <source>
        <dbReference type="EMBL" id="GBO23942.1"/>
    </source>
</evidence>
<dbReference type="EMBL" id="BGPR01046960">
    <property type="protein sequence ID" value="GBO23942.1"/>
    <property type="molecule type" value="Genomic_DNA"/>
</dbReference>
<comment type="caution">
    <text evidence="1">The sequence shown here is derived from an EMBL/GenBank/DDBJ whole genome shotgun (WGS) entry which is preliminary data.</text>
</comment>
<accession>A0A4Y2VH70</accession>
<sequence length="95" mass="10960">DPVTNRNCASVSPRIRRIPTESIRRDDSLDPWSLLHRISLKKEEYPPDTFKHQMCCLKTGLYRQASPGYFPKKQKSSCQLTTKGRLHQISTNTSL</sequence>
<dbReference type="AlphaFoldDB" id="A0A4Y2VH70"/>
<proteinExistence type="predicted"/>
<feature type="non-terminal residue" evidence="1">
    <location>
        <position position="1"/>
    </location>
</feature>
<reference evidence="1 2" key="1">
    <citation type="journal article" date="2019" name="Sci. Rep.">
        <title>Orb-weaving spider Araneus ventricosus genome elucidates the spidroin gene catalogue.</title>
        <authorList>
            <person name="Kono N."/>
            <person name="Nakamura H."/>
            <person name="Ohtoshi R."/>
            <person name="Moran D.A.P."/>
            <person name="Shinohara A."/>
            <person name="Yoshida Y."/>
            <person name="Fujiwara M."/>
            <person name="Mori M."/>
            <person name="Tomita M."/>
            <person name="Arakawa K."/>
        </authorList>
    </citation>
    <scope>NUCLEOTIDE SEQUENCE [LARGE SCALE GENOMIC DNA]</scope>
</reference>
<evidence type="ECO:0000313" key="2">
    <source>
        <dbReference type="Proteomes" id="UP000499080"/>
    </source>
</evidence>
<gene>
    <name evidence="1" type="ORF">AVEN_123062_1</name>
</gene>
<keyword evidence="2" id="KW-1185">Reference proteome</keyword>
<name>A0A4Y2VH70_ARAVE</name>